<evidence type="ECO:0000256" key="2">
    <source>
        <dbReference type="ARBA" id="ARBA00022723"/>
    </source>
</evidence>
<dbReference type="Gene3D" id="6.10.20.100">
    <property type="match status" value="1"/>
</dbReference>
<evidence type="ECO:0000256" key="3">
    <source>
        <dbReference type="ARBA" id="ARBA00023004"/>
    </source>
</evidence>
<name>A0ABN1IT38_9CLOT</name>
<dbReference type="PANTHER" id="PTHR30149:SF0">
    <property type="entry name" value="HYDROGENASE MATURATION FACTOR HYPD"/>
    <property type="match status" value="1"/>
</dbReference>
<keyword evidence="2" id="KW-0479">Metal-binding</keyword>
<dbReference type="EMBL" id="BAAACF010000001">
    <property type="protein sequence ID" value="GAA0720571.1"/>
    <property type="molecule type" value="Genomic_DNA"/>
</dbReference>
<comment type="similarity">
    <text evidence="1">Belongs to the HypD family.</text>
</comment>
<keyword evidence="3" id="KW-0408">Iron</keyword>
<dbReference type="Pfam" id="PF01924">
    <property type="entry name" value="HypD"/>
    <property type="match status" value="1"/>
</dbReference>
<dbReference type="InterPro" id="IPR002780">
    <property type="entry name" value="Hyd_form_HypD"/>
</dbReference>
<dbReference type="InterPro" id="IPR042244">
    <property type="entry name" value="HypD_2_sf"/>
</dbReference>
<reference evidence="4 5" key="1">
    <citation type="journal article" date="2019" name="Int. J. Syst. Evol. Microbiol.">
        <title>The Global Catalogue of Microorganisms (GCM) 10K type strain sequencing project: providing services to taxonomists for standard genome sequencing and annotation.</title>
        <authorList>
            <consortium name="The Broad Institute Genomics Platform"/>
            <consortium name="The Broad Institute Genome Sequencing Center for Infectious Disease"/>
            <person name="Wu L."/>
            <person name="Ma J."/>
        </authorList>
    </citation>
    <scope>NUCLEOTIDE SEQUENCE [LARGE SCALE GENOMIC DNA]</scope>
    <source>
        <strain evidence="4 5">JCM 1405</strain>
    </source>
</reference>
<evidence type="ECO:0000313" key="5">
    <source>
        <dbReference type="Proteomes" id="UP001500339"/>
    </source>
</evidence>
<organism evidence="4 5">
    <name type="scientific">Clostridium malenominatum</name>
    <dbReference type="NCBI Taxonomy" id="1539"/>
    <lineage>
        <taxon>Bacteria</taxon>
        <taxon>Bacillati</taxon>
        <taxon>Bacillota</taxon>
        <taxon>Clostridia</taxon>
        <taxon>Eubacteriales</taxon>
        <taxon>Clostridiaceae</taxon>
        <taxon>Clostridium</taxon>
    </lineage>
</organism>
<keyword evidence="5" id="KW-1185">Reference proteome</keyword>
<comment type="caution">
    <text evidence="4">The sequence shown here is derived from an EMBL/GenBank/DDBJ whole genome shotgun (WGS) entry which is preliminary data.</text>
</comment>
<evidence type="ECO:0000313" key="4">
    <source>
        <dbReference type="EMBL" id="GAA0720571.1"/>
    </source>
</evidence>
<dbReference type="InterPro" id="IPR042243">
    <property type="entry name" value="HypD_1"/>
</dbReference>
<accession>A0ABN1IT38</accession>
<gene>
    <name evidence="4" type="primary">hypD</name>
    <name evidence="4" type="ORF">GCM10008905_09900</name>
</gene>
<dbReference type="Proteomes" id="UP001500339">
    <property type="component" value="Unassembled WGS sequence"/>
</dbReference>
<proteinExistence type="inferred from homology"/>
<dbReference type="NCBIfam" id="TIGR00075">
    <property type="entry name" value="hypD"/>
    <property type="match status" value="1"/>
</dbReference>
<dbReference type="Gene3D" id="3.40.50.11750">
    <property type="entry name" value="HypD, alpha/beta domain 1"/>
    <property type="match status" value="2"/>
</dbReference>
<evidence type="ECO:0000256" key="1">
    <source>
        <dbReference type="ARBA" id="ARBA00007888"/>
    </source>
</evidence>
<sequence length="377" mass="42424">MMDIKDNNKLQRVIKNINKYAEEIEIDNINIMEVCGTHTNSVAKYGIRSVISSKINLLSGPGCPVCVTSEDYIDAAVYLASKDITILTFGDLMKVKGNNSSLSIEKSKGRDIRILYSVNEVTKIAEELYPKNVVFLGVGFETTAPLVASLIKQTYLRKIENLFFLTSIKIMPPILEKILSIKNKNIHGMILPGNVAIITGEKNFKFIQEKYEIPSVICGFKGEDILGGIYFLVRDIYRKNKGEGYNGFENLYRKWVSQQGNMVAKELIKDVFKVEDVVWRGIGKVENSALAINDKYSCTDAVKKFNLQDYFHKNSYIKDNSSCRCTDVLLGNIAPFQCSLFTKICKPENPYGPCMISSEGACASYFKYNFIGERLGK</sequence>
<dbReference type="PANTHER" id="PTHR30149">
    <property type="entry name" value="HYDROGENASE PROTEIN ASSEMBLY PROTEIN HYPD"/>
    <property type="match status" value="1"/>
</dbReference>
<dbReference type="PIRSF" id="PIRSF005622">
    <property type="entry name" value="Hydrgn_mat_hypD"/>
    <property type="match status" value="1"/>
</dbReference>
<dbReference type="RefSeq" id="WP_343767310.1">
    <property type="nucleotide sequence ID" value="NZ_BAAACF010000001.1"/>
</dbReference>
<protein>
    <submittedName>
        <fullName evidence="4">Hydrogenase formation protein HypD</fullName>
    </submittedName>
</protein>